<name>U6GBE9_EIMAC</name>
<dbReference type="Proteomes" id="UP000018050">
    <property type="component" value="Unassembled WGS sequence"/>
</dbReference>
<dbReference type="VEuPathDB" id="ToxoDB:EAH_00025300"/>
<reference evidence="6" key="1">
    <citation type="submission" date="2013-10" db="EMBL/GenBank/DDBJ databases">
        <title>Genomic analysis of the causative agents of coccidiosis in chickens.</title>
        <authorList>
            <person name="Reid A.J."/>
            <person name="Blake D."/>
            <person name="Billington K."/>
            <person name="Browne H."/>
            <person name="Dunn M."/>
            <person name="Hung S."/>
            <person name="Kawahara F."/>
            <person name="Miranda-Saavedra D."/>
            <person name="Mourier T."/>
            <person name="Nagra H."/>
            <person name="Otto T.D."/>
            <person name="Rawlings N."/>
            <person name="Sanchez A."/>
            <person name="Sanders M."/>
            <person name="Subramaniam C."/>
            <person name="Tay Y."/>
            <person name="Dear P."/>
            <person name="Doerig C."/>
            <person name="Gruber A."/>
            <person name="Parkinson J."/>
            <person name="Shirley M."/>
            <person name="Wan K.L."/>
            <person name="Berriman M."/>
            <person name="Tomley F."/>
            <person name="Pain A."/>
        </authorList>
    </citation>
    <scope>NUCLEOTIDE SEQUENCE</scope>
    <source>
        <strain evidence="6">Houghton</strain>
    </source>
</reference>
<dbReference type="Pfam" id="PF05091">
    <property type="entry name" value="eIF-3_zeta"/>
    <property type="match status" value="2"/>
</dbReference>
<dbReference type="PANTHER" id="PTHR12399">
    <property type="entry name" value="EUKARYOTIC TRANSLATION INITIATION FACTOR 3 SUBUNIT 7"/>
    <property type="match status" value="1"/>
</dbReference>
<protein>
    <submittedName>
        <fullName evidence="6">Eukaryotic translation initiation factor 3 subunit 7, putative</fullName>
    </submittedName>
</protein>
<sequence>MPVPMQNMSSNFYYYWVTTQDDEVIKEYMLNGEHRVDVAATDQVLSCLMSAPQSKYSWHLYLTKIEGKIIIDKANGSVVDLLTVNETSAEPPMQDAEISPIHNPPSCGAEVYAKSPVERADLKETREGDSFIVDGGGYIYTCALNEIEPKGQKSWRTLLESQRGALLATEDMYYTQSNRGIMNDRDKYVLLKDPTKPIMRLYSRPEEEEEEREDANGEEAREQEEQAE</sequence>
<dbReference type="GeneID" id="25270600"/>
<dbReference type="EMBL" id="HG670690">
    <property type="protein sequence ID" value="CDI77561.1"/>
    <property type="molecule type" value="Genomic_DNA"/>
</dbReference>
<dbReference type="AlphaFoldDB" id="U6GBE9"/>
<dbReference type="GO" id="GO:0005852">
    <property type="term" value="C:eukaryotic translation initiation factor 3 complex"/>
    <property type="evidence" value="ECO:0007669"/>
    <property type="project" value="InterPro"/>
</dbReference>
<evidence type="ECO:0000256" key="5">
    <source>
        <dbReference type="SAM" id="MobiDB-lite"/>
    </source>
</evidence>
<gene>
    <name evidence="6" type="ORF">EAH_00025300</name>
</gene>
<keyword evidence="1" id="KW-0963">Cytoplasm</keyword>
<keyword evidence="2 6" id="KW-0396">Initiation factor</keyword>
<keyword evidence="4" id="KW-0648">Protein biosynthesis</keyword>
<dbReference type="RefSeq" id="XP_013252099.1">
    <property type="nucleotide sequence ID" value="XM_013396645.1"/>
</dbReference>
<reference evidence="6" key="2">
    <citation type="submission" date="2013-10" db="EMBL/GenBank/DDBJ databases">
        <authorList>
            <person name="Aslett M."/>
        </authorList>
    </citation>
    <scope>NUCLEOTIDE SEQUENCE</scope>
    <source>
        <strain evidence="6">Houghton</strain>
    </source>
</reference>
<feature type="compositionally biased region" description="Basic and acidic residues" evidence="5">
    <location>
        <begin position="214"/>
        <end position="228"/>
    </location>
</feature>
<dbReference type="OrthoDB" id="354161at2759"/>
<dbReference type="PANTHER" id="PTHR12399:SF0">
    <property type="entry name" value="EUKARYOTIC TRANSLATION INITIATION FACTOR 3 SUBUNIT D"/>
    <property type="match status" value="1"/>
</dbReference>
<dbReference type="GO" id="GO:0003723">
    <property type="term" value="F:RNA binding"/>
    <property type="evidence" value="ECO:0007669"/>
    <property type="project" value="UniProtKB-KW"/>
</dbReference>
<accession>U6GBE9</accession>
<evidence type="ECO:0000256" key="2">
    <source>
        <dbReference type="ARBA" id="ARBA00022540"/>
    </source>
</evidence>
<feature type="region of interest" description="Disordered" evidence="5">
    <location>
        <begin position="199"/>
        <end position="228"/>
    </location>
</feature>
<keyword evidence="7" id="KW-1185">Reference proteome</keyword>
<organism evidence="6 7">
    <name type="scientific">Eimeria acervulina</name>
    <name type="common">Coccidian parasite</name>
    <dbReference type="NCBI Taxonomy" id="5801"/>
    <lineage>
        <taxon>Eukaryota</taxon>
        <taxon>Sar</taxon>
        <taxon>Alveolata</taxon>
        <taxon>Apicomplexa</taxon>
        <taxon>Conoidasida</taxon>
        <taxon>Coccidia</taxon>
        <taxon>Eucoccidiorida</taxon>
        <taxon>Eimeriorina</taxon>
        <taxon>Eimeriidae</taxon>
        <taxon>Eimeria</taxon>
    </lineage>
</organism>
<dbReference type="GO" id="GO:0003743">
    <property type="term" value="F:translation initiation factor activity"/>
    <property type="evidence" value="ECO:0007669"/>
    <property type="project" value="UniProtKB-KW"/>
</dbReference>
<evidence type="ECO:0000256" key="4">
    <source>
        <dbReference type="ARBA" id="ARBA00022917"/>
    </source>
</evidence>
<keyword evidence="3" id="KW-0694">RNA-binding</keyword>
<evidence type="ECO:0000313" key="6">
    <source>
        <dbReference type="EMBL" id="CDI77561.1"/>
    </source>
</evidence>
<dbReference type="InterPro" id="IPR007783">
    <property type="entry name" value="eIF3d"/>
</dbReference>
<proteinExistence type="predicted"/>
<evidence type="ECO:0000256" key="3">
    <source>
        <dbReference type="ARBA" id="ARBA00022884"/>
    </source>
</evidence>
<evidence type="ECO:0000256" key="1">
    <source>
        <dbReference type="ARBA" id="ARBA00022490"/>
    </source>
</evidence>
<evidence type="ECO:0000313" key="7">
    <source>
        <dbReference type="Proteomes" id="UP000018050"/>
    </source>
</evidence>